<evidence type="ECO:0000256" key="16">
    <source>
        <dbReference type="ARBA" id="ARBA00044317"/>
    </source>
</evidence>
<keyword evidence="4" id="KW-0633">Potassium transport</keyword>
<evidence type="ECO:0000256" key="7">
    <source>
        <dbReference type="ARBA" id="ARBA00022958"/>
    </source>
</evidence>
<evidence type="ECO:0000256" key="8">
    <source>
        <dbReference type="ARBA" id="ARBA00022989"/>
    </source>
</evidence>
<keyword evidence="11" id="KW-0407">Ion channel</keyword>
<comment type="catalytic activity">
    <reaction evidence="12">
        <text>H(+)(in) = H(+)(out)</text>
        <dbReference type="Rhea" id="RHEA:34979"/>
        <dbReference type="ChEBI" id="CHEBI:15378"/>
    </reaction>
</comment>
<comment type="catalytic activity">
    <reaction evidence="14">
        <text>K(+)(in) = K(+)(out)</text>
        <dbReference type="Rhea" id="RHEA:29463"/>
        <dbReference type="ChEBI" id="CHEBI:29103"/>
    </reaction>
</comment>
<evidence type="ECO:0000256" key="6">
    <source>
        <dbReference type="ARBA" id="ARBA00022826"/>
    </source>
</evidence>
<reference evidence="18 19" key="1">
    <citation type="journal article" date="2013" name="Proc. Natl. Acad. Sci. U.S.A.">
        <title>The king cobra genome reveals dynamic gene evolution and adaptation in the snake venom system.</title>
        <authorList>
            <person name="Vonk F.J."/>
            <person name="Casewell N.R."/>
            <person name="Henkel C.V."/>
            <person name="Heimberg A.M."/>
            <person name="Jansen H.J."/>
            <person name="McCleary R.J."/>
            <person name="Kerkkamp H.M."/>
            <person name="Vos R.A."/>
            <person name="Guerreiro I."/>
            <person name="Calvete J.J."/>
            <person name="Wuster W."/>
            <person name="Woods A.E."/>
            <person name="Logan J.M."/>
            <person name="Harrison R.A."/>
            <person name="Castoe T.A."/>
            <person name="de Koning A.P."/>
            <person name="Pollock D.D."/>
            <person name="Yandell M."/>
            <person name="Calderon D."/>
            <person name="Renjifo C."/>
            <person name="Currier R.B."/>
            <person name="Salgado D."/>
            <person name="Pla D."/>
            <person name="Sanz L."/>
            <person name="Hyder A.S."/>
            <person name="Ribeiro J.M."/>
            <person name="Arntzen J.W."/>
            <person name="van den Thillart G.E."/>
            <person name="Boetzer M."/>
            <person name="Pirovano W."/>
            <person name="Dirks R.P."/>
            <person name="Spaink H.P."/>
            <person name="Duboule D."/>
            <person name="McGlinn E."/>
            <person name="Kini R.M."/>
            <person name="Richardson M.K."/>
        </authorList>
    </citation>
    <scope>NUCLEOTIDE SEQUENCE</scope>
    <source>
        <tissue evidence="18">Blood</tissue>
    </source>
</reference>
<dbReference type="OrthoDB" id="203835at2759"/>
<dbReference type="PANTHER" id="PTHR31462">
    <property type="entry name" value="ENDOSOMAL/LYSOSOMAL POTASSIUM CHANNEL TMEM175"/>
    <property type="match status" value="1"/>
</dbReference>
<keyword evidence="5 17" id="KW-0812">Transmembrane</keyword>
<evidence type="ECO:0000256" key="13">
    <source>
        <dbReference type="ARBA" id="ARBA00030477"/>
    </source>
</evidence>
<evidence type="ECO:0000256" key="11">
    <source>
        <dbReference type="ARBA" id="ARBA00023303"/>
    </source>
</evidence>
<evidence type="ECO:0000256" key="12">
    <source>
        <dbReference type="ARBA" id="ARBA00024169"/>
    </source>
</evidence>
<keyword evidence="9" id="KW-0406">Ion transport</keyword>
<evidence type="ECO:0000256" key="10">
    <source>
        <dbReference type="ARBA" id="ARBA00023136"/>
    </source>
</evidence>
<dbReference type="GO" id="GO:0016020">
    <property type="term" value="C:membrane"/>
    <property type="evidence" value="ECO:0007669"/>
    <property type="project" value="UniProtKB-SubCell"/>
</dbReference>
<evidence type="ECO:0000256" key="4">
    <source>
        <dbReference type="ARBA" id="ARBA00022538"/>
    </source>
</evidence>
<name>V8P0L0_OPHHA</name>
<evidence type="ECO:0000256" key="1">
    <source>
        <dbReference type="ARBA" id="ARBA00004141"/>
    </source>
</evidence>
<dbReference type="PANTHER" id="PTHR31462:SF5">
    <property type="entry name" value="ENDOSOMAL_LYSOSOMAL PROTON CHANNEL TMEM175"/>
    <property type="match status" value="1"/>
</dbReference>
<protein>
    <recommendedName>
        <fullName evidence="15">Endosomal/lysosomal proton channel TMEM175</fullName>
    </recommendedName>
    <alternativeName>
        <fullName evidence="16">Potassium channel TMEM175</fullName>
    </alternativeName>
    <alternativeName>
        <fullName evidence="13">Transmembrane protein 175</fullName>
    </alternativeName>
</protein>
<accession>V8P0L0</accession>
<dbReference type="EMBL" id="AZIM01001166">
    <property type="protein sequence ID" value="ETE67850.1"/>
    <property type="molecule type" value="Genomic_DNA"/>
</dbReference>
<evidence type="ECO:0000256" key="15">
    <source>
        <dbReference type="ARBA" id="ARBA00034544"/>
    </source>
</evidence>
<dbReference type="Proteomes" id="UP000018936">
    <property type="component" value="Unassembled WGS sequence"/>
</dbReference>
<dbReference type="AlphaFoldDB" id="V8P0L0"/>
<keyword evidence="19" id="KW-1185">Reference proteome</keyword>
<keyword evidence="3" id="KW-0813">Transport</keyword>
<dbReference type="InterPro" id="IPR010617">
    <property type="entry name" value="TMEM175-like"/>
</dbReference>
<gene>
    <name evidence="18" type="ORF">L345_06359</name>
</gene>
<evidence type="ECO:0000313" key="19">
    <source>
        <dbReference type="Proteomes" id="UP000018936"/>
    </source>
</evidence>
<proteinExistence type="inferred from homology"/>
<dbReference type="GO" id="GO:0015252">
    <property type="term" value="F:proton channel activity"/>
    <property type="evidence" value="ECO:0007669"/>
    <property type="project" value="InterPro"/>
</dbReference>
<comment type="similarity">
    <text evidence="2">Belongs to the TMEM175 family.</text>
</comment>
<comment type="caution">
    <text evidence="18">The sequence shown here is derived from an EMBL/GenBank/DDBJ whole genome shotgun (WGS) entry which is preliminary data.</text>
</comment>
<evidence type="ECO:0000256" key="17">
    <source>
        <dbReference type="SAM" id="Phobius"/>
    </source>
</evidence>
<keyword evidence="10 17" id="KW-0472">Membrane</keyword>
<keyword evidence="8 17" id="KW-1133">Transmembrane helix</keyword>
<evidence type="ECO:0000256" key="9">
    <source>
        <dbReference type="ARBA" id="ARBA00023065"/>
    </source>
</evidence>
<keyword evidence="7" id="KW-0630">Potassium</keyword>
<feature type="non-terminal residue" evidence="18">
    <location>
        <position position="1"/>
    </location>
</feature>
<evidence type="ECO:0000313" key="18">
    <source>
        <dbReference type="EMBL" id="ETE67850.1"/>
    </source>
</evidence>
<feature type="transmembrane region" description="Helical" evidence="17">
    <location>
        <begin position="63"/>
        <end position="84"/>
    </location>
</feature>
<keyword evidence="6" id="KW-0631">Potassium channel</keyword>
<sequence>MAEGGGRAPLAPTPYSYDRRLGELGGGTQASQRLLAYSDALFSIIATVMKLGESVQQLLATKIAVYLMTFLIVTVAWAAHVRLFQVVELIDDVLALANLTTPEQFDVYGINDTYY</sequence>
<organism evidence="18 19">
    <name type="scientific">Ophiophagus hannah</name>
    <name type="common">King cobra</name>
    <name type="synonym">Naja hannah</name>
    <dbReference type="NCBI Taxonomy" id="8665"/>
    <lineage>
        <taxon>Eukaryota</taxon>
        <taxon>Metazoa</taxon>
        <taxon>Chordata</taxon>
        <taxon>Craniata</taxon>
        <taxon>Vertebrata</taxon>
        <taxon>Euteleostomi</taxon>
        <taxon>Lepidosauria</taxon>
        <taxon>Squamata</taxon>
        <taxon>Bifurcata</taxon>
        <taxon>Unidentata</taxon>
        <taxon>Episquamata</taxon>
        <taxon>Toxicofera</taxon>
        <taxon>Serpentes</taxon>
        <taxon>Colubroidea</taxon>
        <taxon>Elapidae</taxon>
        <taxon>Elapinae</taxon>
        <taxon>Ophiophagus</taxon>
    </lineage>
</organism>
<dbReference type="Pfam" id="PF06736">
    <property type="entry name" value="TMEM175"/>
    <property type="match status" value="1"/>
</dbReference>
<evidence type="ECO:0000256" key="14">
    <source>
        <dbReference type="ARBA" id="ARBA00034430"/>
    </source>
</evidence>
<evidence type="ECO:0000256" key="3">
    <source>
        <dbReference type="ARBA" id="ARBA00022448"/>
    </source>
</evidence>
<evidence type="ECO:0000256" key="2">
    <source>
        <dbReference type="ARBA" id="ARBA00006920"/>
    </source>
</evidence>
<evidence type="ECO:0000256" key="5">
    <source>
        <dbReference type="ARBA" id="ARBA00022692"/>
    </source>
</evidence>
<dbReference type="GO" id="GO:0005267">
    <property type="term" value="F:potassium channel activity"/>
    <property type="evidence" value="ECO:0007669"/>
    <property type="project" value="UniProtKB-KW"/>
</dbReference>
<comment type="subcellular location">
    <subcellularLocation>
        <location evidence="1">Membrane</location>
        <topology evidence="1">Multi-pass membrane protein</topology>
    </subcellularLocation>
</comment>